<keyword evidence="6" id="KW-1185">Reference proteome</keyword>
<feature type="transmembrane region" description="Helical" evidence="4">
    <location>
        <begin position="14"/>
        <end position="34"/>
    </location>
</feature>
<dbReference type="PANTHER" id="PTHR30093">
    <property type="entry name" value="GENERAL SECRETION PATHWAY PROTEIN G"/>
    <property type="match status" value="1"/>
</dbReference>
<keyword evidence="3" id="KW-0281">Fimbrium</keyword>
<dbReference type="NCBIfam" id="TIGR02532">
    <property type="entry name" value="IV_pilin_GFxxxE"/>
    <property type="match status" value="1"/>
</dbReference>
<dbReference type="Pfam" id="PF00114">
    <property type="entry name" value="Pilin"/>
    <property type="match status" value="1"/>
</dbReference>
<accession>A0A4R2N0P5</accession>
<evidence type="ECO:0000313" key="5">
    <source>
        <dbReference type="EMBL" id="TCP12940.1"/>
    </source>
</evidence>
<evidence type="ECO:0000256" key="4">
    <source>
        <dbReference type="SAM" id="Phobius"/>
    </source>
</evidence>
<dbReference type="SUPFAM" id="SSF54523">
    <property type="entry name" value="Pili subunits"/>
    <property type="match status" value="1"/>
</dbReference>
<evidence type="ECO:0000256" key="2">
    <source>
        <dbReference type="ARBA" id="ARBA00022481"/>
    </source>
</evidence>
<dbReference type="PANTHER" id="PTHR30093:SF34">
    <property type="entry name" value="PREPILIN PEPTIDASE-DEPENDENT PROTEIN D"/>
    <property type="match status" value="1"/>
</dbReference>
<dbReference type="InterPro" id="IPR045584">
    <property type="entry name" value="Pilin-like"/>
</dbReference>
<comment type="caution">
    <text evidence="5">The sequence shown here is derived from an EMBL/GenBank/DDBJ whole genome shotgun (WGS) entry which is preliminary data.</text>
</comment>
<evidence type="ECO:0000256" key="3">
    <source>
        <dbReference type="RuleBase" id="RU000389"/>
    </source>
</evidence>
<dbReference type="NCBIfam" id="NF007862">
    <property type="entry name" value="PRK10574.1"/>
    <property type="match status" value="1"/>
</dbReference>
<keyword evidence="4" id="KW-0472">Membrane</keyword>
<reference evidence="5 6" key="1">
    <citation type="submission" date="2019-03" db="EMBL/GenBank/DDBJ databases">
        <title>Genomic Encyclopedia of Type Strains, Phase IV (KMG-IV): sequencing the most valuable type-strain genomes for metagenomic binning, comparative biology and taxonomic classification.</title>
        <authorList>
            <person name="Goeker M."/>
        </authorList>
    </citation>
    <scope>NUCLEOTIDE SEQUENCE [LARGE SCALE GENOMIC DNA]</scope>
    <source>
        <strain evidence="5 6">DSM 28231</strain>
    </source>
</reference>
<dbReference type="GO" id="GO:0043107">
    <property type="term" value="P:type IV pilus-dependent motility"/>
    <property type="evidence" value="ECO:0007669"/>
    <property type="project" value="TreeGrafter"/>
</dbReference>
<organism evidence="5 6">
    <name type="scientific">Bisgaardia hudsonensis</name>
    <dbReference type="NCBI Taxonomy" id="109472"/>
    <lineage>
        <taxon>Bacteria</taxon>
        <taxon>Pseudomonadati</taxon>
        <taxon>Pseudomonadota</taxon>
        <taxon>Gammaproteobacteria</taxon>
        <taxon>Pasteurellales</taxon>
        <taxon>Pasteurellaceae</taxon>
        <taxon>Bisgaardia</taxon>
    </lineage>
</organism>
<dbReference type="Pfam" id="PF07963">
    <property type="entry name" value="N_methyl"/>
    <property type="match status" value="1"/>
</dbReference>
<evidence type="ECO:0000313" key="6">
    <source>
        <dbReference type="Proteomes" id="UP000294841"/>
    </source>
</evidence>
<dbReference type="AlphaFoldDB" id="A0A4R2N0P5"/>
<dbReference type="GO" id="GO:0007155">
    <property type="term" value="P:cell adhesion"/>
    <property type="evidence" value="ECO:0007669"/>
    <property type="project" value="InterPro"/>
</dbReference>
<dbReference type="EMBL" id="SLXI01000003">
    <property type="protein sequence ID" value="TCP12940.1"/>
    <property type="molecule type" value="Genomic_DNA"/>
</dbReference>
<name>A0A4R2N0P5_9PAST</name>
<keyword evidence="2" id="KW-0488">Methylation</keyword>
<dbReference type="InterPro" id="IPR012902">
    <property type="entry name" value="N_methyl_site"/>
</dbReference>
<dbReference type="Gene3D" id="3.30.700.10">
    <property type="entry name" value="Glycoprotein, Type 4 Pilin"/>
    <property type="match status" value="1"/>
</dbReference>
<comment type="similarity">
    <text evidence="1 3">Belongs to the N-Me-Phe pilin family.</text>
</comment>
<evidence type="ECO:0000256" key="1">
    <source>
        <dbReference type="ARBA" id="ARBA00005233"/>
    </source>
</evidence>
<keyword evidence="4" id="KW-0812">Transmembrane</keyword>
<dbReference type="OrthoDB" id="5918848at2"/>
<dbReference type="InterPro" id="IPR001082">
    <property type="entry name" value="Pilin"/>
</dbReference>
<proteinExistence type="inferred from homology"/>
<gene>
    <name evidence="5" type="ORF">EV697_103249</name>
</gene>
<protein>
    <submittedName>
        <fullName evidence="5">Prepilin peptidase dependent protein D</fullName>
    </submittedName>
</protein>
<dbReference type="GO" id="GO:0044096">
    <property type="term" value="C:type IV pilus"/>
    <property type="evidence" value="ECO:0007669"/>
    <property type="project" value="TreeGrafter"/>
</dbReference>
<keyword evidence="4" id="KW-1133">Transmembrane helix</keyword>
<dbReference type="Proteomes" id="UP000294841">
    <property type="component" value="Unassembled WGS sequence"/>
</dbReference>
<sequence length="145" mass="15277">METIHYNSKKYKGFTLIELMIVIAIVAILATIAIPSYQNYTKKAAISELLQASSPYKAEVELCAYEKNGVSECTAGTSGIQAAATAKGRVKSITVQAGVITVTGQNSLENISYTLTASGNATDGISWATACLPNAELFPVGFCSN</sequence>
<dbReference type="PROSITE" id="PS00409">
    <property type="entry name" value="PROKAR_NTER_METHYL"/>
    <property type="match status" value="1"/>
</dbReference>
<dbReference type="RefSeq" id="WP_132023674.1">
    <property type="nucleotide sequence ID" value="NZ_CP016605.1"/>
</dbReference>